<dbReference type="InParanoid" id="A0A067MII4"/>
<feature type="transmembrane region" description="Helical" evidence="6">
    <location>
        <begin position="129"/>
        <end position="153"/>
    </location>
</feature>
<dbReference type="Proteomes" id="UP000027195">
    <property type="component" value="Unassembled WGS sequence"/>
</dbReference>
<feature type="transmembrane region" description="Helical" evidence="6">
    <location>
        <begin position="249"/>
        <end position="269"/>
    </location>
</feature>
<feature type="transmembrane region" description="Helical" evidence="6">
    <location>
        <begin position="281"/>
        <end position="304"/>
    </location>
</feature>
<reference evidence="8" key="1">
    <citation type="journal article" date="2014" name="Proc. Natl. Acad. Sci. U.S.A.">
        <title>Extensive sampling of basidiomycete genomes demonstrates inadequacy of the white-rot/brown-rot paradigm for wood decay fungi.</title>
        <authorList>
            <person name="Riley R."/>
            <person name="Salamov A.A."/>
            <person name="Brown D.W."/>
            <person name="Nagy L.G."/>
            <person name="Floudas D."/>
            <person name="Held B.W."/>
            <person name="Levasseur A."/>
            <person name="Lombard V."/>
            <person name="Morin E."/>
            <person name="Otillar R."/>
            <person name="Lindquist E.A."/>
            <person name="Sun H."/>
            <person name="LaButti K.M."/>
            <person name="Schmutz J."/>
            <person name="Jabbour D."/>
            <person name="Luo H."/>
            <person name="Baker S.E."/>
            <person name="Pisabarro A.G."/>
            <person name="Walton J.D."/>
            <person name="Blanchette R.A."/>
            <person name="Henrissat B."/>
            <person name="Martin F."/>
            <person name="Cullen D."/>
            <person name="Hibbett D.S."/>
            <person name="Grigoriev I.V."/>
        </authorList>
    </citation>
    <scope>NUCLEOTIDE SEQUENCE [LARGE SCALE GENOMIC DNA]</scope>
    <source>
        <strain evidence="8">FD-172 SS1</strain>
    </source>
</reference>
<dbReference type="EMBL" id="KL198059">
    <property type="protein sequence ID" value="KDQ11351.1"/>
    <property type="molecule type" value="Genomic_DNA"/>
</dbReference>
<dbReference type="GO" id="GO:0004930">
    <property type="term" value="F:G protein-coupled receptor activity"/>
    <property type="evidence" value="ECO:0007669"/>
    <property type="project" value="TreeGrafter"/>
</dbReference>
<evidence type="ECO:0000256" key="2">
    <source>
        <dbReference type="ARBA" id="ARBA00022692"/>
    </source>
</evidence>
<gene>
    <name evidence="7" type="ORF">BOTBODRAFT_458731</name>
</gene>
<evidence type="ECO:0000256" key="1">
    <source>
        <dbReference type="ARBA" id="ARBA00004141"/>
    </source>
</evidence>
<keyword evidence="3 6" id="KW-1133">Transmembrane helix</keyword>
<dbReference type="PANTHER" id="PTHR23112:SF37">
    <property type="entry name" value="G PROTEIN-COUPLED RECEPTOR GPR1"/>
    <property type="match status" value="1"/>
</dbReference>
<evidence type="ECO:0000313" key="8">
    <source>
        <dbReference type="Proteomes" id="UP000027195"/>
    </source>
</evidence>
<dbReference type="PANTHER" id="PTHR23112">
    <property type="entry name" value="G PROTEIN-COUPLED RECEPTOR 157-RELATED"/>
    <property type="match status" value="1"/>
</dbReference>
<feature type="transmembrane region" description="Helical" evidence="6">
    <location>
        <begin position="103"/>
        <end position="122"/>
    </location>
</feature>
<dbReference type="GO" id="GO:0005886">
    <property type="term" value="C:plasma membrane"/>
    <property type="evidence" value="ECO:0007669"/>
    <property type="project" value="TreeGrafter"/>
</dbReference>
<organism evidence="7 8">
    <name type="scientific">Botryobasidium botryosum (strain FD-172 SS1)</name>
    <dbReference type="NCBI Taxonomy" id="930990"/>
    <lineage>
        <taxon>Eukaryota</taxon>
        <taxon>Fungi</taxon>
        <taxon>Dikarya</taxon>
        <taxon>Basidiomycota</taxon>
        <taxon>Agaricomycotina</taxon>
        <taxon>Agaricomycetes</taxon>
        <taxon>Cantharellales</taxon>
        <taxon>Botryobasidiaceae</taxon>
        <taxon>Botryobasidium</taxon>
    </lineage>
</organism>
<feature type="region of interest" description="Disordered" evidence="5">
    <location>
        <begin position="346"/>
        <end position="368"/>
    </location>
</feature>
<feature type="transmembrane region" description="Helical" evidence="6">
    <location>
        <begin position="22"/>
        <end position="43"/>
    </location>
</feature>
<dbReference type="HOGENOM" id="CLU_027149_0_3_1"/>
<sequence length="401" mass="44707">MNACYNTLNTSHLIGLSFTAEAGFLSITAVLALFGIVVKNAIVRKRQPFRTHGDIYATSLFIGDVFQGVGSMLDLRWVRGQAVWCGSYCSAQGAFQTIGGTSIAFSTLAISVFTFSCLFLGWNPPESKLIPILVVVCAWLYSILFAAIGYAVYPKAPTDDGIPLYVPSPYWCWLQDSVPLRVFGEYLWIWIALVASIFLYVPLFFLLRGKIFVEIKEWHWIQYPSISRSRTERAISISKRRTYAEARRMLYYPGAYALTALPQIIARWSKAPAQVPIYERPFAGTSAAIFIFSLSGVVNVLLFLHTRPSMLGFGDDQSPPVLNRPVHEVLHHVVATCPECHNRRNMPCAPPPRSKLPPRKKEAIEEGEDSGAEVLEIVPTVWIGRDGTTSNYSISISEISL</sequence>
<name>A0A067MII4_BOTB1</name>
<dbReference type="Gene3D" id="1.20.1070.10">
    <property type="entry name" value="Rhodopsin 7-helix transmembrane proteins"/>
    <property type="match status" value="1"/>
</dbReference>
<evidence type="ECO:0000256" key="3">
    <source>
        <dbReference type="ARBA" id="ARBA00022989"/>
    </source>
</evidence>
<feature type="transmembrane region" description="Helical" evidence="6">
    <location>
        <begin position="187"/>
        <end position="207"/>
    </location>
</feature>
<keyword evidence="4 6" id="KW-0472">Membrane</keyword>
<dbReference type="SUPFAM" id="SSF81321">
    <property type="entry name" value="Family A G protein-coupled receptor-like"/>
    <property type="match status" value="1"/>
</dbReference>
<keyword evidence="2 6" id="KW-0812">Transmembrane</keyword>
<evidence type="ECO:0000313" key="7">
    <source>
        <dbReference type="EMBL" id="KDQ11351.1"/>
    </source>
</evidence>
<accession>A0A067MII4</accession>
<evidence type="ECO:0000256" key="6">
    <source>
        <dbReference type="SAM" id="Phobius"/>
    </source>
</evidence>
<proteinExistence type="predicted"/>
<evidence type="ECO:0000256" key="4">
    <source>
        <dbReference type="ARBA" id="ARBA00023136"/>
    </source>
</evidence>
<keyword evidence="8" id="KW-1185">Reference proteome</keyword>
<dbReference type="STRING" id="930990.A0A067MII4"/>
<evidence type="ECO:0000256" key="5">
    <source>
        <dbReference type="SAM" id="MobiDB-lite"/>
    </source>
</evidence>
<dbReference type="GO" id="GO:0007189">
    <property type="term" value="P:adenylate cyclase-activating G protein-coupled receptor signaling pathway"/>
    <property type="evidence" value="ECO:0007669"/>
    <property type="project" value="TreeGrafter"/>
</dbReference>
<protein>
    <submittedName>
        <fullName evidence="7">Uncharacterized protein</fullName>
    </submittedName>
</protein>
<dbReference type="AlphaFoldDB" id="A0A067MII4"/>
<dbReference type="OrthoDB" id="100006at2759"/>
<comment type="subcellular location">
    <subcellularLocation>
        <location evidence="1">Membrane</location>
        <topology evidence="1">Multi-pass membrane protein</topology>
    </subcellularLocation>
</comment>